<sequence>MDQPLECPVVTGLPSVAVLGLDAASAAATIALVDGGLPVTAVTPAPVTPAALAALAAYGCADRVVEVAAGTLRLTSAGVTTTSPAAPPFEIHGAPADPPGDEASLGTFDAVVLTDGTRALLPDVADSPRFGGVFDLRTAWVFHLSDAPDLAGAQGRWIGEYLRGRYAPPDPVAMGAASPSARGLPWRGGARAAITELERELRAGHARAASAGYPLPTPPVPPVGPTTPNQTD</sequence>
<organism evidence="2 3">
    <name type="scientific">Frankia canadensis</name>
    <dbReference type="NCBI Taxonomy" id="1836972"/>
    <lineage>
        <taxon>Bacteria</taxon>
        <taxon>Bacillati</taxon>
        <taxon>Actinomycetota</taxon>
        <taxon>Actinomycetes</taxon>
        <taxon>Frankiales</taxon>
        <taxon>Frankiaceae</taxon>
        <taxon>Frankia</taxon>
    </lineage>
</organism>
<protein>
    <submittedName>
        <fullName evidence="2">Uncharacterized protein</fullName>
    </submittedName>
</protein>
<dbReference type="AlphaFoldDB" id="A0A2I2KJQ0"/>
<evidence type="ECO:0000256" key="1">
    <source>
        <dbReference type="SAM" id="MobiDB-lite"/>
    </source>
</evidence>
<dbReference type="Proteomes" id="UP000234331">
    <property type="component" value="Unassembled WGS sequence"/>
</dbReference>
<feature type="compositionally biased region" description="Pro residues" evidence="1">
    <location>
        <begin position="215"/>
        <end position="225"/>
    </location>
</feature>
<dbReference type="RefSeq" id="WP_243407110.1">
    <property type="nucleotide sequence ID" value="NZ_FZMO01000021.1"/>
</dbReference>
<dbReference type="EMBL" id="FZMO01000021">
    <property type="protein sequence ID" value="SNQ45885.1"/>
    <property type="molecule type" value="Genomic_DNA"/>
</dbReference>
<feature type="region of interest" description="Disordered" evidence="1">
    <location>
        <begin position="205"/>
        <end position="232"/>
    </location>
</feature>
<name>A0A2I2KJQ0_9ACTN</name>
<gene>
    <name evidence="2" type="ORF">FRACA_1170001</name>
</gene>
<evidence type="ECO:0000313" key="2">
    <source>
        <dbReference type="EMBL" id="SNQ45885.1"/>
    </source>
</evidence>
<keyword evidence="3" id="KW-1185">Reference proteome</keyword>
<evidence type="ECO:0000313" key="3">
    <source>
        <dbReference type="Proteomes" id="UP000234331"/>
    </source>
</evidence>
<accession>A0A2I2KJQ0</accession>
<proteinExistence type="predicted"/>
<reference evidence="2 3" key="1">
    <citation type="submission" date="2017-06" db="EMBL/GenBank/DDBJ databases">
        <authorList>
            <person name="Kim H.J."/>
            <person name="Triplett B.A."/>
        </authorList>
    </citation>
    <scope>NUCLEOTIDE SEQUENCE [LARGE SCALE GENOMIC DNA]</scope>
    <source>
        <strain evidence="2">FRACA_ARgP5</strain>
    </source>
</reference>